<dbReference type="Proteomes" id="UP000554520">
    <property type="component" value="Unassembled WGS sequence"/>
</dbReference>
<evidence type="ECO:0000313" key="3">
    <source>
        <dbReference type="Proteomes" id="UP000554520"/>
    </source>
</evidence>
<evidence type="ECO:0000256" key="1">
    <source>
        <dbReference type="SAM" id="Phobius"/>
    </source>
</evidence>
<keyword evidence="3" id="KW-1185">Reference proteome</keyword>
<name>A0A839UEM1_9HYPH</name>
<feature type="transmembrane region" description="Helical" evidence="1">
    <location>
        <begin position="32"/>
        <end position="54"/>
    </location>
</feature>
<proteinExistence type="predicted"/>
<protein>
    <submittedName>
        <fullName evidence="2">Energy-coupling factor transport system substrate-specific component</fullName>
    </submittedName>
</protein>
<keyword evidence="1" id="KW-1133">Transmembrane helix</keyword>
<dbReference type="Pfam" id="PF09819">
    <property type="entry name" value="ABC_cobalt"/>
    <property type="match status" value="1"/>
</dbReference>
<feature type="transmembrane region" description="Helical" evidence="1">
    <location>
        <begin position="146"/>
        <end position="165"/>
    </location>
</feature>
<dbReference type="RefSeq" id="WP_183665259.1">
    <property type="nucleotide sequence ID" value="NZ_JACHXN010000033.1"/>
</dbReference>
<feature type="transmembrane region" description="Helical" evidence="1">
    <location>
        <begin position="74"/>
        <end position="95"/>
    </location>
</feature>
<dbReference type="EMBL" id="JACHXN010000033">
    <property type="protein sequence ID" value="MBB3149466.1"/>
    <property type="molecule type" value="Genomic_DNA"/>
</dbReference>
<keyword evidence="1" id="KW-0472">Membrane</keyword>
<keyword evidence="1" id="KW-0812">Transmembrane</keyword>
<accession>A0A839UEM1</accession>
<dbReference type="AlphaFoldDB" id="A0A839UEM1"/>
<sequence>MSVGLIYLIVAAIAVALAAFAYLKNRNHAGKIFVAFTLLEIVIMAIIGVINGVLGTPNAMIGRFFMTFSGSYGFLAFAAICGGFYIAGPLCGYIIRKPGAATIAETMNGVAQVLSGNPNGVMVLGAGFLQGFMSDIGFAFYGYKKWTLSVLALSGALAPLLQQIPEVYFFGVGDMGISYNLLALIIRMVSGAVYAIILVRPIAHGLAKAGVLRGTAIAKDMAPATVVNQPTGA</sequence>
<gene>
    <name evidence="2" type="ORF">FHS21_005920</name>
</gene>
<feature type="transmembrane region" description="Helical" evidence="1">
    <location>
        <begin position="177"/>
        <end position="199"/>
    </location>
</feature>
<feature type="transmembrane region" description="Helical" evidence="1">
    <location>
        <begin position="6"/>
        <end position="23"/>
    </location>
</feature>
<evidence type="ECO:0000313" key="2">
    <source>
        <dbReference type="EMBL" id="MBB3149466.1"/>
    </source>
</evidence>
<dbReference type="InterPro" id="IPR017195">
    <property type="entry name" value="ABC_thiamin-permease_prd"/>
</dbReference>
<reference evidence="2 3" key="1">
    <citation type="submission" date="2020-08" db="EMBL/GenBank/DDBJ databases">
        <title>Genomic Encyclopedia of Type Strains, Phase III (KMG-III): the genomes of soil and plant-associated and newly described type strains.</title>
        <authorList>
            <person name="Whitman W."/>
        </authorList>
    </citation>
    <scope>NUCLEOTIDE SEQUENCE [LARGE SCALE GENOMIC DNA]</scope>
    <source>
        <strain evidence="2 3">CECT 7015</strain>
    </source>
</reference>
<organism evidence="2 3">
    <name type="scientific">Phyllobacterium trifolii</name>
    <dbReference type="NCBI Taxonomy" id="300193"/>
    <lineage>
        <taxon>Bacteria</taxon>
        <taxon>Pseudomonadati</taxon>
        <taxon>Pseudomonadota</taxon>
        <taxon>Alphaproteobacteria</taxon>
        <taxon>Hyphomicrobiales</taxon>
        <taxon>Phyllobacteriaceae</taxon>
        <taxon>Phyllobacterium</taxon>
    </lineage>
</organism>
<comment type="caution">
    <text evidence="2">The sequence shown here is derived from an EMBL/GenBank/DDBJ whole genome shotgun (WGS) entry which is preliminary data.</text>
</comment>